<protein>
    <submittedName>
        <fullName evidence="2">Uncharacterized protein</fullName>
    </submittedName>
</protein>
<evidence type="ECO:0000313" key="3">
    <source>
        <dbReference type="Proteomes" id="UP000593579"/>
    </source>
</evidence>
<evidence type="ECO:0000313" key="2">
    <source>
        <dbReference type="EMBL" id="MBA0750675.1"/>
    </source>
</evidence>
<proteinExistence type="predicted"/>
<feature type="region of interest" description="Disordered" evidence="1">
    <location>
        <begin position="54"/>
        <end position="80"/>
    </location>
</feature>
<feature type="compositionally biased region" description="Polar residues" evidence="1">
    <location>
        <begin position="62"/>
        <end position="74"/>
    </location>
</feature>
<comment type="caution">
    <text evidence="2">The sequence shown here is derived from an EMBL/GenBank/DDBJ whole genome shotgun (WGS) entry which is preliminary data.</text>
</comment>
<keyword evidence="3" id="KW-1185">Reference proteome</keyword>
<accession>A0A7J9CR32</accession>
<reference evidence="2 3" key="1">
    <citation type="journal article" date="2019" name="Genome Biol. Evol.">
        <title>Insights into the evolution of the New World diploid cottons (Gossypium, subgenus Houzingenia) based on genome sequencing.</title>
        <authorList>
            <person name="Grover C.E."/>
            <person name="Arick M.A. 2nd"/>
            <person name="Thrash A."/>
            <person name="Conover J.L."/>
            <person name="Sanders W.S."/>
            <person name="Peterson D.G."/>
            <person name="Frelichowski J.E."/>
            <person name="Scheffler J.A."/>
            <person name="Scheffler B.E."/>
            <person name="Wendel J.F."/>
        </authorList>
    </citation>
    <scope>NUCLEOTIDE SEQUENCE [LARGE SCALE GENOMIC DNA]</scope>
    <source>
        <strain evidence="2">5</strain>
        <tissue evidence="2">Leaf</tissue>
    </source>
</reference>
<gene>
    <name evidence="2" type="ORF">Gogos_002074</name>
</gene>
<dbReference type="Proteomes" id="UP000593579">
    <property type="component" value="Unassembled WGS sequence"/>
</dbReference>
<name>A0A7J9CR32_GOSGO</name>
<dbReference type="EMBL" id="JABEZY010000012">
    <property type="protein sequence ID" value="MBA0750675.1"/>
    <property type="molecule type" value="Genomic_DNA"/>
</dbReference>
<evidence type="ECO:0000256" key="1">
    <source>
        <dbReference type="SAM" id="MobiDB-lite"/>
    </source>
</evidence>
<sequence length="80" mass="8915">MRTCYSWFKQGESFGSGPEILEEIRRDTNQVGEKQISHERIYGACGAFYRGGANGSKPTRGVCNNAQGRSSFHSASRKHM</sequence>
<organism evidence="2 3">
    <name type="scientific">Gossypium gossypioides</name>
    <name type="common">Mexican cotton</name>
    <name type="synonym">Selera gossypioides</name>
    <dbReference type="NCBI Taxonomy" id="34282"/>
    <lineage>
        <taxon>Eukaryota</taxon>
        <taxon>Viridiplantae</taxon>
        <taxon>Streptophyta</taxon>
        <taxon>Embryophyta</taxon>
        <taxon>Tracheophyta</taxon>
        <taxon>Spermatophyta</taxon>
        <taxon>Magnoliopsida</taxon>
        <taxon>eudicotyledons</taxon>
        <taxon>Gunneridae</taxon>
        <taxon>Pentapetalae</taxon>
        <taxon>rosids</taxon>
        <taxon>malvids</taxon>
        <taxon>Malvales</taxon>
        <taxon>Malvaceae</taxon>
        <taxon>Malvoideae</taxon>
        <taxon>Gossypium</taxon>
    </lineage>
</organism>
<dbReference type="AlphaFoldDB" id="A0A7J9CR32"/>
<dbReference type="OrthoDB" id="10394859at2759"/>